<dbReference type="Proteomes" id="UP001189429">
    <property type="component" value="Unassembled WGS sequence"/>
</dbReference>
<keyword evidence="3" id="KW-1185">Reference proteome</keyword>
<sequence length="707" mass="77721">EPPAKRARFVGKRSPRAADEAVYAQCLAAGNTCVPWSFLALSQHLAHSQKFLDFAFSSGPHSYADAADAAREFHSLDVVDHVDLQSLEPGRYILHTRGDPGHGDPLVISSDEPPVVLLRGADGAPEPCVVDLAAQRCDVAWAFRGPATDGRDVRWDERLREMAGADDEGEAREYLDLLKGGGVPGTLACQKCAFRAFAERRYLRHRAETYHTKERSCTACNADLQLKIARAIFQSAQSVFNQPEASPHSLLSTSAALVRDWVAPSEEMLAVLKKSNELPLVTVWTEDGAVMKLKNQPGSTMRLSSKVYYAAGFQAGVESICELVEHIFTSPESAVVAMKKKVMDAAVANGEFKCISHDATFKAAFAITGQTPMSQKAGGVHALRAFVAQSGLCPGRGGQRSEGEEDFSWALAELMPDGAIPQVEYLLSDSPSEYFLRHLPNCRGAAEDRVHLTMSIDGCTNERRTALSWRVLKLREKFQHPAPPEWWIYHGEPMGTPERGNVRPGRAFTDAQWEAYLEKPVTGVRECVGPPRRIAAMYPRAWTREDLRGVAVLRHHQRAGSHFYCAQNASVFRLLCPDVLKNAMRGEAIHRQVEDLGRRACQCRRERILLAGKIFGVYKALARSCQPCAVSLREGWRIALVAGALSKGAAPEFQGGGPVAIRGRDQLRALVIAAPSEAVVEHCANRRASRKERTEDQRASQESRNAA</sequence>
<comment type="caution">
    <text evidence="2">The sequence shown here is derived from an EMBL/GenBank/DDBJ whole genome shotgun (WGS) entry which is preliminary data.</text>
</comment>
<feature type="compositionally biased region" description="Basic and acidic residues" evidence="1">
    <location>
        <begin position="691"/>
        <end position="701"/>
    </location>
</feature>
<feature type="non-terminal residue" evidence="2">
    <location>
        <position position="1"/>
    </location>
</feature>
<evidence type="ECO:0000313" key="2">
    <source>
        <dbReference type="EMBL" id="CAK0900665.1"/>
    </source>
</evidence>
<gene>
    <name evidence="2" type="ORF">PCOR1329_LOCUS77888</name>
</gene>
<reference evidence="2" key="1">
    <citation type="submission" date="2023-10" db="EMBL/GenBank/DDBJ databases">
        <authorList>
            <person name="Chen Y."/>
            <person name="Shah S."/>
            <person name="Dougan E. K."/>
            <person name="Thang M."/>
            <person name="Chan C."/>
        </authorList>
    </citation>
    <scope>NUCLEOTIDE SEQUENCE [LARGE SCALE GENOMIC DNA]</scope>
</reference>
<dbReference type="EMBL" id="CAUYUJ010020817">
    <property type="protein sequence ID" value="CAK0900665.1"/>
    <property type="molecule type" value="Genomic_DNA"/>
</dbReference>
<evidence type="ECO:0000313" key="3">
    <source>
        <dbReference type="Proteomes" id="UP001189429"/>
    </source>
</evidence>
<proteinExistence type="predicted"/>
<organism evidence="2 3">
    <name type="scientific">Prorocentrum cordatum</name>
    <dbReference type="NCBI Taxonomy" id="2364126"/>
    <lineage>
        <taxon>Eukaryota</taxon>
        <taxon>Sar</taxon>
        <taxon>Alveolata</taxon>
        <taxon>Dinophyceae</taxon>
        <taxon>Prorocentrales</taxon>
        <taxon>Prorocentraceae</taxon>
        <taxon>Prorocentrum</taxon>
    </lineage>
</organism>
<feature type="region of interest" description="Disordered" evidence="1">
    <location>
        <begin position="683"/>
        <end position="707"/>
    </location>
</feature>
<name>A0ABN9XN45_9DINO</name>
<feature type="non-terminal residue" evidence="2">
    <location>
        <position position="707"/>
    </location>
</feature>
<protein>
    <recommendedName>
        <fullName evidence="4">C2H2-type domain-containing protein</fullName>
    </recommendedName>
</protein>
<accession>A0ABN9XN45</accession>
<evidence type="ECO:0000256" key="1">
    <source>
        <dbReference type="SAM" id="MobiDB-lite"/>
    </source>
</evidence>
<evidence type="ECO:0008006" key="4">
    <source>
        <dbReference type="Google" id="ProtNLM"/>
    </source>
</evidence>